<organism evidence="2 3">
    <name type="scientific">Streptomyces cirratus</name>
    <dbReference type="NCBI Taxonomy" id="68187"/>
    <lineage>
        <taxon>Bacteria</taxon>
        <taxon>Bacillati</taxon>
        <taxon>Actinomycetota</taxon>
        <taxon>Actinomycetes</taxon>
        <taxon>Kitasatosporales</taxon>
        <taxon>Streptomycetaceae</taxon>
        <taxon>Streptomyces</taxon>
    </lineage>
</organism>
<comment type="caution">
    <text evidence="2">The sequence shown here is derived from an EMBL/GenBank/DDBJ whole genome shotgun (WGS) entry which is preliminary data.</text>
</comment>
<keyword evidence="3" id="KW-1185">Reference proteome</keyword>
<feature type="compositionally biased region" description="Basic and acidic residues" evidence="1">
    <location>
        <begin position="32"/>
        <end position="41"/>
    </location>
</feature>
<evidence type="ECO:0000256" key="1">
    <source>
        <dbReference type="SAM" id="MobiDB-lite"/>
    </source>
</evidence>
<evidence type="ECO:0000313" key="2">
    <source>
        <dbReference type="EMBL" id="GHB63744.1"/>
    </source>
</evidence>
<name>A0ABQ3EZ42_9ACTN</name>
<proteinExistence type="predicted"/>
<protein>
    <recommendedName>
        <fullName evidence="4">Threonine dehydratase</fullName>
    </recommendedName>
</protein>
<evidence type="ECO:0000313" key="3">
    <source>
        <dbReference type="Proteomes" id="UP000642673"/>
    </source>
</evidence>
<reference evidence="3" key="1">
    <citation type="journal article" date="2019" name="Int. J. Syst. Evol. Microbiol.">
        <title>The Global Catalogue of Microorganisms (GCM) 10K type strain sequencing project: providing services to taxonomists for standard genome sequencing and annotation.</title>
        <authorList>
            <consortium name="The Broad Institute Genomics Platform"/>
            <consortium name="The Broad Institute Genome Sequencing Center for Infectious Disease"/>
            <person name="Wu L."/>
            <person name="Ma J."/>
        </authorList>
    </citation>
    <scope>NUCLEOTIDE SEQUENCE [LARGE SCALE GENOMIC DNA]</scope>
    <source>
        <strain evidence="3">JCM 4738</strain>
    </source>
</reference>
<dbReference type="Proteomes" id="UP000642673">
    <property type="component" value="Unassembled WGS sequence"/>
</dbReference>
<sequence>MPHGDHVDYAHDGHLHREHAGHWDECETQGHTAHEDHDHAHGPACGHETVQHGDHMDYVHDGHRHAEHDGHYDDH</sequence>
<feature type="compositionally biased region" description="Basic and acidic residues" evidence="1">
    <location>
        <begin position="49"/>
        <end position="75"/>
    </location>
</feature>
<evidence type="ECO:0008006" key="4">
    <source>
        <dbReference type="Google" id="ProtNLM"/>
    </source>
</evidence>
<accession>A0ABQ3EZ42</accession>
<feature type="region of interest" description="Disordered" evidence="1">
    <location>
        <begin position="28"/>
        <end position="75"/>
    </location>
</feature>
<dbReference type="EMBL" id="BMVP01000006">
    <property type="protein sequence ID" value="GHB63744.1"/>
    <property type="molecule type" value="Genomic_DNA"/>
</dbReference>
<gene>
    <name evidence="2" type="ORF">GCM10010347_37140</name>
</gene>